<dbReference type="InterPro" id="IPR000873">
    <property type="entry name" value="AMP-dep_synth/lig_dom"/>
</dbReference>
<dbReference type="InterPro" id="IPR042099">
    <property type="entry name" value="ANL_N_sf"/>
</dbReference>
<dbReference type="PANTHER" id="PTHR43201:SF32">
    <property type="entry name" value="2-SUCCINYLBENZOATE--COA LIGASE, CHLOROPLASTIC_PEROXISOMAL"/>
    <property type="match status" value="1"/>
</dbReference>
<evidence type="ECO:0000313" key="3">
    <source>
        <dbReference type="Proteomes" id="UP001155059"/>
    </source>
</evidence>
<dbReference type="GO" id="GO:0031956">
    <property type="term" value="F:medium-chain fatty acid-CoA ligase activity"/>
    <property type="evidence" value="ECO:0007669"/>
    <property type="project" value="TreeGrafter"/>
</dbReference>
<dbReference type="SUPFAM" id="SSF56801">
    <property type="entry name" value="Acetyl-CoA synthetase-like"/>
    <property type="match status" value="1"/>
</dbReference>
<comment type="caution">
    <text evidence="2">The sequence shown here is derived from an EMBL/GenBank/DDBJ whole genome shotgun (WGS) entry which is preliminary data.</text>
</comment>
<proteinExistence type="predicted"/>
<dbReference type="GO" id="GO:0006631">
    <property type="term" value="P:fatty acid metabolic process"/>
    <property type="evidence" value="ECO:0007669"/>
    <property type="project" value="TreeGrafter"/>
</dbReference>
<dbReference type="RefSeq" id="WP_268265706.1">
    <property type="nucleotide sequence ID" value="NZ_JALQCW010000039.1"/>
</dbReference>
<reference evidence="2 3" key="2">
    <citation type="journal article" date="2023" name="Plant Pathol.">
        <title>Dismantling and reorganizing Pseudomonas marginalis sensu#lato.</title>
        <authorList>
            <person name="Sawada H."/>
            <person name="Fujikawa T."/>
            <person name="Satou M."/>
        </authorList>
    </citation>
    <scope>NUCLEOTIDE SEQUENCE [LARGE SCALE GENOMIC DNA]</scope>
    <source>
        <strain evidence="2 3">MAFF 302030</strain>
    </source>
</reference>
<dbReference type="AlphaFoldDB" id="A0A9X2C6I0"/>
<dbReference type="Proteomes" id="UP001155059">
    <property type="component" value="Unassembled WGS sequence"/>
</dbReference>
<protein>
    <submittedName>
        <fullName evidence="2">Feruloyl-CoA synthase</fullName>
    </submittedName>
</protein>
<accession>A0A9X2C6I0</accession>
<dbReference type="PANTHER" id="PTHR43201">
    <property type="entry name" value="ACYL-COA SYNTHETASE"/>
    <property type="match status" value="1"/>
</dbReference>
<dbReference type="EMBL" id="JALQCW010000039">
    <property type="protein sequence ID" value="MCK9799357.1"/>
    <property type="molecule type" value="Genomic_DNA"/>
</dbReference>
<name>A0A9X2C6I0_9PSED</name>
<evidence type="ECO:0000313" key="2">
    <source>
        <dbReference type="EMBL" id="MCK9799357.1"/>
    </source>
</evidence>
<dbReference type="Pfam" id="PF00501">
    <property type="entry name" value="AMP-binding"/>
    <property type="match status" value="1"/>
</dbReference>
<reference evidence="2 3" key="1">
    <citation type="journal article" date="2022" name="Int. J. Syst. Evol. Microbiol.">
        <title>Pseudomonas aegrilactucae sp. nov. and Pseudomonas morbosilactucae sp. nov., pathogens causing bacterial rot of lettuce in Japan.</title>
        <authorList>
            <person name="Sawada H."/>
            <person name="Fujikawa T."/>
            <person name="Satou M."/>
        </authorList>
    </citation>
    <scope>NUCLEOTIDE SEQUENCE [LARGE SCALE GENOMIC DNA]</scope>
    <source>
        <strain evidence="2 3">MAFF 302030</strain>
    </source>
</reference>
<gene>
    <name evidence="2" type="ORF">M1B34_16995</name>
</gene>
<evidence type="ECO:0000259" key="1">
    <source>
        <dbReference type="Pfam" id="PF00501"/>
    </source>
</evidence>
<dbReference type="CDD" id="cd05921">
    <property type="entry name" value="FCS"/>
    <property type="match status" value="1"/>
</dbReference>
<dbReference type="Gene3D" id="3.40.50.12780">
    <property type="entry name" value="N-terminal domain of ligase-like"/>
    <property type="match status" value="1"/>
</dbReference>
<feature type="domain" description="AMP-dependent synthetase/ligase" evidence="1">
    <location>
        <begin position="60"/>
        <end position="437"/>
    </location>
</feature>
<sequence length="627" mass="68848">MSSEFRSPSHTPASAPRYRQVSIGRAAVEVTEEQGVLHMRSQEALGELPKRLLDRLLHWALVRPQQTFIAARQADGDWRRVSYAEMLDSVRAIAQSLLSYGLSAERPLALLSGNDIEHLQMALGAMYAGIPYCPVSPAYSLLSQDFAKLRHVCDLLQPGLVYVSEAAAFERAINAVLPPETPLITLRGQIAGRTQASFASLLEQPGAAEAEAAFAATGPDSIAKFLFTSGSTKLPKAVVTTQRMLCANQQMLLQTFPVFGEEPPVLVDWLPWNHTFGGSHNVGIVLYNGGTFYLDDGKPTAQGFAETLRNLKEVSPTAYLTVPKGWEELVNALEQDAELRERFFARISLFFFAAAGLSQSIWDRLDRVAEQHCGERIRMMAGLGMTEASPSCTFTTGPLSMAGYIGLPAPGCEVRLVPVDGKLEGRFRGPHIMPCYWRAPQQTAEVFDEQGFYCSGDALKLADPRDPQLGLMFDGRIAEDFKLSSGVFVSVGPLRNRAVLEGSPYVQDLVVAAPDRECLGALVFPRLFECRRLSGLGAEASDAQVLASVPVRQWFAEWLQRLNRDANGNASRLEWIALLDEPASIDRGEITDKGSINQRAVLQWRADKVEALYRGLEPSILRAGPRP</sequence>
<organism evidence="2 3">
    <name type="scientific">Pseudomonas morbosilactucae</name>
    <dbReference type="NCBI Taxonomy" id="2938197"/>
    <lineage>
        <taxon>Bacteria</taxon>
        <taxon>Pseudomonadati</taxon>
        <taxon>Pseudomonadota</taxon>
        <taxon>Gammaproteobacteria</taxon>
        <taxon>Pseudomonadales</taxon>
        <taxon>Pseudomonadaceae</taxon>
        <taxon>Pseudomonas</taxon>
    </lineage>
</organism>